<name>A0ABX2N8U1_9FIRM</name>
<evidence type="ECO:0000313" key="2">
    <source>
        <dbReference type="Proteomes" id="UP000540919"/>
    </source>
</evidence>
<evidence type="ECO:0000313" key="1">
    <source>
        <dbReference type="EMBL" id="NVF11104.1"/>
    </source>
</evidence>
<dbReference type="Proteomes" id="UP000540919">
    <property type="component" value="Unassembled WGS sequence"/>
</dbReference>
<comment type="caution">
    <text evidence="1">The sequence shown here is derived from an EMBL/GenBank/DDBJ whole genome shotgun (WGS) entry which is preliminary data.</text>
</comment>
<reference evidence="1 2" key="1">
    <citation type="submission" date="2020-06" db="EMBL/GenBank/DDBJ databases">
        <title>Anaerococcus sp. nov., isolated form swine feces.</title>
        <authorList>
            <person name="Yu S."/>
        </authorList>
    </citation>
    <scope>NUCLEOTIDE SEQUENCE [LARGE SCALE GENOMIC DNA]</scope>
    <source>
        <strain evidence="1 2">AGMB00486</strain>
    </source>
</reference>
<proteinExistence type="predicted"/>
<sequence length="36" mass="4288">MIPKICKEVHDIKELNPEIIRTFVDKIHVEQSEKVQ</sequence>
<accession>A0ABX2N8U1</accession>
<organism evidence="1 2">
    <name type="scientific">Anaerococcus faecalis</name>
    <dbReference type="NCBI Taxonomy" id="2742993"/>
    <lineage>
        <taxon>Bacteria</taxon>
        <taxon>Bacillati</taxon>
        <taxon>Bacillota</taxon>
        <taxon>Tissierellia</taxon>
        <taxon>Tissierellales</taxon>
        <taxon>Peptoniphilaceae</taxon>
        <taxon>Anaerococcus</taxon>
    </lineage>
</organism>
<gene>
    <name evidence="1" type="ORF">HV819_03740</name>
</gene>
<keyword evidence="2" id="KW-1185">Reference proteome</keyword>
<protein>
    <submittedName>
        <fullName evidence="1">DUF4368 domain-containing protein</fullName>
    </submittedName>
</protein>
<dbReference type="EMBL" id="JABVBA010000003">
    <property type="protein sequence ID" value="NVF11104.1"/>
    <property type="molecule type" value="Genomic_DNA"/>
</dbReference>